<evidence type="ECO:0000313" key="1">
    <source>
        <dbReference type="EMBL" id="KAA6392889.1"/>
    </source>
</evidence>
<dbReference type="EMBL" id="SNRW01002406">
    <property type="protein sequence ID" value="KAA6392889.1"/>
    <property type="molecule type" value="Genomic_DNA"/>
</dbReference>
<proteinExistence type="predicted"/>
<sequence>MPIVPHILTALISLIDHIGKDSNMDLMELRQYYNSGIGRQVPADWFSNSMKQLGVGQREKEPATPTSQIRRQLLIQQTPATTSVIADRSSQSSLHHSVTLISQPMTQSISKRDQDNQSPQVFTQSSISPIQLDMSNHMLNMPPFISNTGNKIDRDEIEDVISVLVSKVQRMAAID</sequence>
<reference evidence="1 2" key="1">
    <citation type="submission" date="2019-03" db="EMBL/GenBank/DDBJ databases">
        <title>Single cell metagenomics reveals metabolic interactions within the superorganism composed of flagellate Streblomastix strix and complex community of Bacteroidetes bacteria on its surface.</title>
        <authorList>
            <person name="Treitli S.C."/>
            <person name="Kolisko M."/>
            <person name="Husnik F."/>
            <person name="Keeling P."/>
            <person name="Hampl V."/>
        </authorList>
    </citation>
    <scope>NUCLEOTIDE SEQUENCE [LARGE SCALE GENOMIC DNA]</scope>
    <source>
        <strain evidence="1">ST1C</strain>
    </source>
</reference>
<name>A0A5J4WF00_9EUKA</name>
<accession>A0A5J4WF00</accession>
<dbReference type="Proteomes" id="UP000324800">
    <property type="component" value="Unassembled WGS sequence"/>
</dbReference>
<dbReference type="AlphaFoldDB" id="A0A5J4WF00"/>
<gene>
    <name evidence="1" type="ORF">EZS28_011592</name>
</gene>
<evidence type="ECO:0000313" key="2">
    <source>
        <dbReference type="Proteomes" id="UP000324800"/>
    </source>
</evidence>
<protein>
    <submittedName>
        <fullName evidence="1">Uncharacterized protein</fullName>
    </submittedName>
</protein>
<organism evidence="1 2">
    <name type="scientific">Streblomastix strix</name>
    <dbReference type="NCBI Taxonomy" id="222440"/>
    <lineage>
        <taxon>Eukaryota</taxon>
        <taxon>Metamonada</taxon>
        <taxon>Preaxostyla</taxon>
        <taxon>Oxymonadida</taxon>
        <taxon>Streblomastigidae</taxon>
        <taxon>Streblomastix</taxon>
    </lineage>
</organism>
<comment type="caution">
    <text evidence="1">The sequence shown here is derived from an EMBL/GenBank/DDBJ whole genome shotgun (WGS) entry which is preliminary data.</text>
</comment>